<sequence>MKTLGLLMMAAAAAGTVAKADGLNKPHALNTLFRPHVVHHGPPPASGPIMAPPVDPGLGAAAFGAPRAFANTTSQVFFVDPPNMQIGWQTPGPDGSPTYLPAQLTVPARYNFKQGFIYRLKLTNIAENPGLTLYPTIEVAPSTPQTDAYLAHNPIPVQFTQEDFDQIRAGNFVTKVVYLPDPKFQELAVAGLYGAETLVSTRLEPGVDPILEADKRGTILMVIRCGAIDLEMPEAVPGGVIYDAPSVTTPSPDAMVPPAAPMMAPPAEEVPMEAPVSPAEPGIPSTSLMPTEPGISPVSVSFPTSDAESLPPVVGEQPAP</sequence>
<feature type="compositionally biased region" description="Polar residues" evidence="1">
    <location>
        <begin position="298"/>
        <end position="307"/>
    </location>
</feature>
<feature type="signal peptide" evidence="2">
    <location>
        <begin position="1"/>
        <end position="20"/>
    </location>
</feature>
<dbReference type="AlphaFoldDB" id="A0A432MPA7"/>
<gene>
    <name evidence="3" type="ORF">TsocGM_02145</name>
</gene>
<evidence type="ECO:0000313" key="4">
    <source>
        <dbReference type="Proteomes" id="UP000280296"/>
    </source>
</evidence>
<feature type="compositionally biased region" description="Low complexity" evidence="1">
    <location>
        <begin position="269"/>
        <end position="280"/>
    </location>
</feature>
<proteinExistence type="predicted"/>
<reference evidence="3 4" key="2">
    <citation type="submission" date="2019-01" db="EMBL/GenBank/DDBJ databases">
        <title>Tautonia sociabilis, a novel thermotolerant planctomycete of Isosphaeraceae family, isolated from a 4000 m deep subterranean habitat.</title>
        <authorList>
            <person name="Kovaleva O.L."/>
            <person name="Elcheninov A.G."/>
            <person name="Van Heerden E."/>
            <person name="Toshchakov S.V."/>
            <person name="Novikov A."/>
            <person name="Bonch-Osmolovskaya E.A."/>
            <person name="Kublanov I.V."/>
        </authorList>
    </citation>
    <scope>NUCLEOTIDE SEQUENCE [LARGE SCALE GENOMIC DNA]</scope>
    <source>
        <strain evidence="3 4">GM2012</strain>
    </source>
</reference>
<dbReference type="Proteomes" id="UP000280296">
    <property type="component" value="Unassembled WGS sequence"/>
</dbReference>
<keyword evidence="2" id="KW-0732">Signal</keyword>
<evidence type="ECO:0000256" key="1">
    <source>
        <dbReference type="SAM" id="MobiDB-lite"/>
    </source>
</evidence>
<dbReference type="EMBL" id="RYZH01000003">
    <property type="protein sequence ID" value="RUL89242.1"/>
    <property type="molecule type" value="Genomic_DNA"/>
</dbReference>
<evidence type="ECO:0000256" key="2">
    <source>
        <dbReference type="SAM" id="SignalP"/>
    </source>
</evidence>
<keyword evidence="4" id="KW-1185">Reference proteome</keyword>
<dbReference type="RefSeq" id="WP_126723678.1">
    <property type="nucleotide sequence ID" value="NZ_RYZH01000003.1"/>
</dbReference>
<dbReference type="OrthoDB" id="276527at2"/>
<name>A0A432MPA7_9BACT</name>
<reference evidence="3 4" key="1">
    <citation type="submission" date="2018-12" db="EMBL/GenBank/DDBJ databases">
        <authorList>
            <person name="Toschakov S.V."/>
        </authorList>
    </citation>
    <scope>NUCLEOTIDE SEQUENCE [LARGE SCALE GENOMIC DNA]</scope>
    <source>
        <strain evidence="3 4">GM2012</strain>
    </source>
</reference>
<protein>
    <submittedName>
        <fullName evidence="3">Uncharacterized protein</fullName>
    </submittedName>
</protein>
<organism evidence="3 4">
    <name type="scientific">Tautonia sociabilis</name>
    <dbReference type="NCBI Taxonomy" id="2080755"/>
    <lineage>
        <taxon>Bacteria</taxon>
        <taxon>Pseudomonadati</taxon>
        <taxon>Planctomycetota</taxon>
        <taxon>Planctomycetia</taxon>
        <taxon>Isosphaerales</taxon>
        <taxon>Isosphaeraceae</taxon>
        <taxon>Tautonia</taxon>
    </lineage>
</organism>
<feature type="region of interest" description="Disordered" evidence="1">
    <location>
        <begin position="269"/>
        <end position="320"/>
    </location>
</feature>
<accession>A0A432MPA7</accession>
<comment type="caution">
    <text evidence="3">The sequence shown here is derived from an EMBL/GenBank/DDBJ whole genome shotgun (WGS) entry which is preliminary data.</text>
</comment>
<evidence type="ECO:0000313" key="3">
    <source>
        <dbReference type="EMBL" id="RUL89242.1"/>
    </source>
</evidence>
<feature type="chain" id="PRO_5019502714" evidence="2">
    <location>
        <begin position="21"/>
        <end position="320"/>
    </location>
</feature>